<feature type="domain" description="EGF-like" evidence="15">
    <location>
        <begin position="425"/>
        <end position="461"/>
    </location>
</feature>
<evidence type="ECO:0000256" key="5">
    <source>
        <dbReference type="ARBA" id="ARBA00022583"/>
    </source>
</evidence>
<proteinExistence type="predicted"/>
<evidence type="ECO:0000256" key="6">
    <source>
        <dbReference type="ARBA" id="ARBA00022692"/>
    </source>
</evidence>
<evidence type="ECO:0000256" key="12">
    <source>
        <dbReference type="ARBA" id="ARBA00023170"/>
    </source>
</evidence>
<evidence type="ECO:0000256" key="8">
    <source>
        <dbReference type="ARBA" id="ARBA00022737"/>
    </source>
</evidence>
<keyword evidence="12" id="KW-0675">Receptor</keyword>
<dbReference type="GO" id="GO:0005576">
    <property type="term" value="C:extracellular region"/>
    <property type="evidence" value="ECO:0007669"/>
    <property type="project" value="UniProtKB-SubCell"/>
</dbReference>
<dbReference type="PROSITE" id="PS01187">
    <property type="entry name" value="EGF_CA"/>
    <property type="match status" value="3"/>
</dbReference>
<dbReference type="Pfam" id="PF07645">
    <property type="entry name" value="EGF_CA"/>
    <property type="match status" value="7"/>
</dbReference>
<dbReference type="GO" id="GO:0016020">
    <property type="term" value="C:membrane"/>
    <property type="evidence" value="ECO:0007669"/>
    <property type="project" value="UniProtKB-SubCell"/>
</dbReference>
<protein>
    <recommendedName>
        <fullName evidence="15">EGF-like domain-containing protein</fullName>
    </recommendedName>
</protein>
<dbReference type="InterPro" id="IPR001881">
    <property type="entry name" value="EGF-like_Ca-bd_dom"/>
</dbReference>
<keyword evidence="3" id="KW-0964">Secreted</keyword>
<organism evidence="16 17">
    <name type="scientific">Elysia crispata</name>
    <name type="common">lettuce slug</name>
    <dbReference type="NCBI Taxonomy" id="231223"/>
    <lineage>
        <taxon>Eukaryota</taxon>
        <taxon>Metazoa</taxon>
        <taxon>Spiralia</taxon>
        <taxon>Lophotrochozoa</taxon>
        <taxon>Mollusca</taxon>
        <taxon>Gastropoda</taxon>
        <taxon>Heterobranchia</taxon>
        <taxon>Euthyneura</taxon>
        <taxon>Panpulmonata</taxon>
        <taxon>Sacoglossa</taxon>
        <taxon>Placobranchoidea</taxon>
        <taxon>Plakobranchidae</taxon>
        <taxon>Elysia</taxon>
    </lineage>
</organism>
<dbReference type="InterPro" id="IPR016187">
    <property type="entry name" value="CTDL_fold"/>
</dbReference>
<dbReference type="FunFam" id="2.10.25.10:FF:000009">
    <property type="entry name" value="Low-density lipoprotein receptor isoform 1"/>
    <property type="match status" value="1"/>
</dbReference>
<dbReference type="GO" id="GO:0005509">
    <property type="term" value="F:calcium ion binding"/>
    <property type="evidence" value="ECO:0007669"/>
    <property type="project" value="InterPro"/>
</dbReference>
<gene>
    <name evidence="16" type="ORF">RRG08_039393</name>
</gene>
<dbReference type="SUPFAM" id="SSF57196">
    <property type="entry name" value="EGF/Laminin"/>
    <property type="match status" value="3"/>
</dbReference>
<dbReference type="PANTHER" id="PTHR24040">
    <property type="entry name" value="LAMININ G-LIKE DOMAIN-CONTAINING PROTEIN"/>
    <property type="match status" value="1"/>
</dbReference>
<dbReference type="InterPro" id="IPR009030">
    <property type="entry name" value="Growth_fac_rcpt_cys_sf"/>
</dbReference>
<comment type="caution">
    <text evidence="14">Lacks conserved residue(s) required for the propagation of feature annotation.</text>
</comment>
<dbReference type="PANTHER" id="PTHR24040:SF13">
    <property type="entry name" value="FIBROPELLIN-1"/>
    <property type="match status" value="1"/>
</dbReference>
<evidence type="ECO:0000256" key="2">
    <source>
        <dbReference type="ARBA" id="ARBA00004613"/>
    </source>
</evidence>
<keyword evidence="13" id="KW-0325">Glycoprotein</keyword>
<dbReference type="SMART" id="SM00181">
    <property type="entry name" value="EGF"/>
    <property type="match status" value="9"/>
</dbReference>
<dbReference type="InterPro" id="IPR051145">
    <property type="entry name" value="GAS-SHBG-PROS"/>
</dbReference>
<dbReference type="PROSITE" id="PS00010">
    <property type="entry name" value="ASX_HYDROXYL"/>
    <property type="match status" value="6"/>
</dbReference>
<feature type="domain" description="EGF-like" evidence="15">
    <location>
        <begin position="510"/>
        <end position="546"/>
    </location>
</feature>
<keyword evidence="7" id="KW-0732">Signal</keyword>
<comment type="subcellular location">
    <subcellularLocation>
        <location evidence="1">Membrane</location>
        <topology evidence="1">Single-pass type I membrane protein</topology>
    </subcellularLocation>
    <subcellularLocation>
        <location evidence="2">Secreted</location>
    </subcellularLocation>
</comment>
<evidence type="ECO:0000313" key="16">
    <source>
        <dbReference type="EMBL" id="KAK3716598.1"/>
    </source>
</evidence>
<feature type="domain" description="EGF-like" evidence="15">
    <location>
        <begin position="342"/>
        <end position="381"/>
    </location>
</feature>
<keyword evidence="10" id="KW-0472">Membrane</keyword>
<dbReference type="PROSITE" id="PS50026">
    <property type="entry name" value="EGF_3"/>
    <property type="match status" value="5"/>
</dbReference>
<dbReference type="FunFam" id="2.10.25.10:FF:000014">
    <property type="entry name" value="Latent-transforming growth factor beta-binding protein 3"/>
    <property type="match status" value="1"/>
</dbReference>
<name>A0AAE1CMP0_9GAST</name>
<accession>A0AAE1CMP0</accession>
<dbReference type="InterPro" id="IPR000152">
    <property type="entry name" value="EGF-type_Asp/Asn_hydroxyl_site"/>
</dbReference>
<reference evidence="16" key="1">
    <citation type="journal article" date="2023" name="G3 (Bethesda)">
        <title>A reference genome for the long-term kleptoplast-retaining sea slug Elysia crispata morphotype clarki.</title>
        <authorList>
            <person name="Eastman K.E."/>
            <person name="Pendleton A.L."/>
            <person name="Shaikh M.A."/>
            <person name="Suttiyut T."/>
            <person name="Ogas R."/>
            <person name="Tomko P."/>
            <person name="Gavelis G."/>
            <person name="Widhalm J.R."/>
            <person name="Wisecaver J.H."/>
        </authorList>
    </citation>
    <scope>NUCLEOTIDE SEQUENCE</scope>
    <source>
        <strain evidence="16">ECLA1</strain>
    </source>
</reference>
<evidence type="ECO:0000256" key="10">
    <source>
        <dbReference type="ARBA" id="ARBA00023136"/>
    </source>
</evidence>
<keyword evidence="8" id="KW-0677">Repeat</keyword>
<evidence type="ECO:0000256" key="14">
    <source>
        <dbReference type="PROSITE-ProRule" id="PRU00076"/>
    </source>
</evidence>
<dbReference type="InterPro" id="IPR000742">
    <property type="entry name" value="EGF"/>
</dbReference>
<evidence type="ECO:0000259" key="15">
    <source>
        <dbReference type="PROSITE" id="PS50026"/>
    </source>
</evidence>
<keyword evidence="11" id="KW-1015">Disulfide bond</keyword>
<evidence type="ECO:0000256" key="9">
    <source>
        <dbReference type="ARBA" id="ARBA00022989"/>
    </source>
</evidence>
<keyword evidence="4 14" id="KW-0245">EGF-like domain</keyword>
<keyword evidence="5" id="KW-0254">Endocytosis</keyword>
<keyword evidence="9" id="KW-1133">Transmembrane helix</keyword>
<evidence type="ECO:0000256" key="3">
    <source>
        <dbReference type="ARBA" id="ARBA00022525"/>
    </source>
</evidence>
<evidence type="ECO:0000256" key="4">
    <source>
        <dbReference type="ARBA" id="ARBA00022536"/>
    </source>
</evidence>
<keyword evidence="6" id="KW-0812">Transmembrane</keyword>
<dbReference type="CDD" id="cd00054">
    <property type="entry name" value="EGF_CA"/>
    <property type="match status" value="5"/>
</dbReference>
<feature type="domain" description="EGF-like" evidence="15">
    <location>
        <begin position="217"/>
        <end position="257"/>
    </location>
</feature>
<sequence length="724" mass="79241">METLPGAPCGVAIHAVEPNILTRDRARLSRDRSVIIRYLGAQATILVHGKVATLPSLCLQSLVDDFDLHSCPSVSANFIVSKYTANSYAARSFCEAHGAVFPEFKSNAEISLVFDCLNQDYTESLKTLSFFIRVSYLAGGAQKLVFDDEDLDQSLWGPYDPNGDCTLPSNANVCCAELRQIPNHNRDLTGSLIDSDVDCSHVHEYFLCRIPSYVTILGDECALDLHSCSHTCADQLLGYICSCPEGYNLATDQHTCDDIDECQESDGSLCSQVCVNVEGGFECECYGGYSPGGHSMACRDDDECALGTSTCDLDTQRCVNVDGSYQCECLQSYKALESACIDIDECLENTDNCLDICVNTAGSFSCFCSAGYQGDGITECRDIDECLDTVLNTCEHSCTNFIGTFFCSCRRGFRLRNINSTGCEDVDECNGTNQVCAQTCVNTEGSFYCTCHDGYSIDMNDSSVCVDIDECLMDTDTCNKYTETCMNTVGSYECKCLQGYQVNHGEPCSDIDECVDSTAVCNQTCVNTQGSYYCECAAGFKLSNNSIDCIDIDECVGDVMGNPPCNHICINTYGSYQCSCFGGHVMNENATCVASCDCSCENVTHTAREKDSEAIQNQLIVPKTELSSYTRGKTSASDSRVSAQSMGYFGLSLMLKNRQQVRREAFTHERYLARSFLAQNSREEQEMEMSARELLSAEEGTAEIQLQDTITEITAHSGIVALRP</sequence>
<feature type="domain" description="EGF-like" evidence="15">
    <location>
        <begin position="467"/>
        <end position="506"/>
    </location>
</feature>
<evidence type="ECO:0000256" key="11">
    <source>
        <dbReference type="ARBA" id="ARBA00023157"/>
    </source>
</evidence>
<dbReference type="InterPro" id="IPR049883">
    <property type="entry name" value="NOTCH1_EGF-like"/>
</dbReference>
<dbReference type="Gene3D" id="2.10.25.10">
    <property type="entry name" value="Laminin"/>
    <property type="match status" value="9"/>
</dbReference>
<dbReference type="Pfam" id="PF12662">
    <property type="entry name" value="cEGF"/>
    <property type="match status" value="1"/>
</dbReference>
<evidence type="ECO:0000256" key="1">
    <source>
        <dbReference type="ARBA" id="ARBA00004479"/>
    </source>
</evidence>
<dbReference type="SUPFAM" id="SSF57184">
    <property type="entry name" value="Growth factor receptor domain"/>
    <property type="match status" value="2"/>
</dbReference>
<evidence type="ECO:0000256" key="13">
    <source>
        <dbReference type="ARBA" id="ARBA00023180"/>
    </source>
</evidence>
<dbReference type="Proteomes" id="UP001283361">
    <property type="component" value="Unassembled WGS sequence"/>
</dbReference>
<dbReference type="PROSITE" id="PS01186">
    <property type="entry name" value="EGF_2"/>
    <property type="match status" value="3"/>
</dbReference>
<dbReference type="SMART" id="SM00179">
    <property type="entry name" value="EGF_CA"/>
    <property type="match status" value="9"/>
</dbReference>
<dbReference type="GO" id="GO:0006897">
    <property type="term" value="P:endocytosis"/>
    <property type="evidence" value="ECO:0007669"/>
    <property type="project" value="UniProtKB-KW"/>
</dbReference>
<keyword evidence="17" id="KW-1185">Reference proteome</keyword>
<dbReference type="AlphaFoldDB" id="A0AAE1CMP0"/>
<dbReference type="SUPFAM" id="SSF56436">
    <property type="entry name" value="C-type lectin-like"/>
    <property type="match status" value="1"/>
</dbReference>
<dbReference type="InterPro" id="IPR026823">
    <property type="entry name" value="cEGF"/>
</dbReference>
<comment type="caution">
    <text evidence="16">The sequence shown here is derived from an EMBL/GenBank/DDBJ whole genome shotgun (WGS) entry which is preliminary data.</text>
</comment>
<dbReference type="FunFam" id="2.10.25.10:FF:000005">
    <property type="entry name" value="Fibrillin 2"/>
    <property type="match status" value="2"/>
</dbReference>
<evidence type="ECO:0000256" key="7">
    <source>
        <dbReference type="ARBA" id="ARBA00022729"/>
    </source>
</evidence>
<dbReference type="InterPro" id="IPR018097">
    <property type="entry name" value="EGF_Ca-bd_CS"/>
</dbReference>
<evidence type="ECO:0000313" key="17">
    <source>
        <dbReference type="Proteomes" id="UP001283361"/>
    </source>
</evidence>
<dbReference type="EMBL" id="JAWDGP010007472">
    <property type="protein sequence ID" value="KAK3716598.1"/>
    <property type="molecule type" value="Genomic_DNA"/>
</dbReference>